<feature type="compositionally biased region" description="Low complexity" evidence="1">
    <location>
        <begin position="136"/>
        <end position="155"/>
    </location>
</feature>
<protein>
    <submittedName>
        <fullName evidence="2">DUF937 domain-containing protein</fullName>
    </submittedName>
</protein>
<organism evidence="2 3">
    <name type="scientific">Drouetiella hepatica Uher 2000/2452</name>
    <dbReference type="NCBI Taxonomy" id="904376"/>
    <lineage>
        <taxon>Bacteria</taxon>
        <taxon>Bacillati</taxon>
        <taxon>Cyanobacteriota</taxon>
        <taxon>Cyanophyceae</taxon>
        <taxon>Oculatellales</taxon>
        <taxon>Oculatellaceae</taxon>
        <taxon>Drouetiella</taxon>
    </lineage>
</organism>
<evidence type="ECO:0000256" key="1">
    <source>
        <dbReference type="SAM" id="MobiDB-lite"/>
    </source>
</evidence>
<dbReference type="Pfam" id="PF06078">
    <property type="entry name" value="DUF937"/>
    <property type="match status" value="1"/>
</dbReference>
<accession>A0A951QCQ1</accession>
<sequence>MGLFDQILGAIDNPNQQANPDQLSAILNTVQQTASAQGIQPAASNDVLSMLGGYVRSALQQQTATGGRGQAEAIVNQFGGTSPSTAALGAIFNPTQQQQVAQAISQRTGISADAILGMLPMLIPVVLNLLKSGASQPQAGASQPQAGQIGQAPGGNPVLNSFLDADGDGDVDIADAMSMAGEYLGQR</sequence>
<evidence type="ECO:0000313" key="2">
    <source>
        <dbReference type="EMBL" id="MBW4658968.1"/>
    </source>
</evidence>
<proteinExistence type="predicted"/>
<name>A0A951QCQ1_9CYAN</name>
<dbReference type="InterPro" id="IPR009282">
    <property type="entry name" value="DUF937"/>
</dbReference>
<reference evidence="2" key="1">
    <citation type="submission" date="2021-05" db="EMBL/GenBank/DDBJ databases">
        <authorList>
            <person name="Pietrasiak N."/>
            <person name="Ward R."/>
            <person name="Stajich J.E."/>
            <person name="Kurbessoian T."/>
        </authorList>
    </citation>
    <scope>NUCLEOTIDE SEQUENCE</scope>
    <source>
        <strain evidence="2">UHER 2000/2452</strain>
    </source>
</reference>
<dbReference type="AlphaFoldDB" id="A0A951QCQ1"/>
<reference evidence="2" key="2">
    <citation type="journal article" date="2022" name="Microbiol. Resour. Announc.">
        <title>Metagenome Sequencing to Explore Phylogenomics of Terrestrial Cyanobacteria.</title>
        <authorList>
            <person name="Ward R.D."/>
            <person name="Stajich J.E."/>
            <person name="Johansen J.R."/>
            <person name="Huntemann M."/>
            <person name="Clum A."/>
            <person name="Foster B."/>
            <person name="Foster B."/>
            <person name="Roux S."/>
            <person name="Palaniappan K."/>
            <person name="Varghese N."/>
            <person name="Mukherjee S."/>
            <person name="Reddy T.B.K."/>
            <person name="Daum C."/>
            <person name="Copeland A."/>
            <person name="Chen I.A."/>
            <person name="Ivanova N.N."/>
            <person name="Kyrpides N.C."/>
            <person name="Shapiro N."/>
            <person name="Eloe-Fadrosh E.A."/>
            <person name="Pietrasiak N."/>
        </authorList>
    </citation>
    <scope>NUCLEOTIDE SEQUENCE</scope>
    <source>
        <strain evidence="2">UHER 2000/2452</strain>
    </source>
</reference>
<dbReference type="Proteomes" id="UP000757435">
    <property type="component" value="Unassembled WGS sequence"/>
</dbReference>
<feature type="region of interest" description="Disordered" evidence="1">
    <location>
        <begin position="136"/>
        <end position="164"/>
    </location>
</feature>
<dbReference type="EMBL" id="JAHHHD010000008">
    <property type="protein sequence ID" value="MBW4658968.1"/>
    <property type="molecule type" value="Genomic_DNA"/>
</dbReference>
<comment type="caution">
    <text evidence="2">The sequence shown here is derived from an EMBL/GenBank/DDBJ whole genome shotgun (WGS) entry which is preliminary data.</text>
</comment>
<evidence type="ECO:0000313" key="3">
    <source>
        <dbReference type="Proteomes" id="UP000757435"/>
    </source>
</evidence>
<gene>
    <name evidence="2" type="ORF">KME15_09850</name>
</gene>